<dbReference type="PANTHER" id="PTHR43464:SF19">
    <property type="entry name" value="UBIQUINONE BIOSYNTHESIS O-METHYLTRANSFERASE, MITOCHONDRIAL"/>
    <property type="match status" value="1"/>
</dbReference>
<evidence type="ECO:0000256" key="1">
    <source>
        <dbReference type="ARBA" id="ARBA00022603"/>
    </source>
</evidence>
<dbReference type="Proteomes" id="UP000521676">
    <property type="component" value="Unassembled WGS sequence"/>
</dbReference>
<sequence length="217" mass="25215">MVASKAWEWSNVSDERWRIPSEESYYLRERWKKQGYKNFLDLGCGVGRHSILFAEAGFQVDAFDLSEDGIELLREKAHNLNLPVKIIKGDIKELPYEDGIFDCLLAYHVIYHTDTDGIKKVIEEIERVLKPGGEFFITFLSKNNNSYNDIAYRIDHNTVIKMEEPEIGIPHFYTDLGGIKKLLRNFTIIKINHINEITLNSSKWHFNVHGLKTVQIT</sequence>
<organism evidence="5 7">
    <name type="scientific">Candidatus Chlorohelix allophototropha</name>
    <dbReference type="NCBI Taxonomy" id="3003348"/>
    <lineage>
        <taxon>Bacteria</taxon>
        <taxon>Bacillati</taxon>
        <taxon>Chloroflexota</taxon>
        <taxon>Chloroflexia</taxon>
        <taxon>Candidatus Chloroheliales</taxon>
        <taxon>Candidatus Chloroheliaceae</taxon>
        <taxon>Candidatus Chlorohelix</taxon>
    </lineage>
</organism>
<evidence type="ECO:0000313" key="7">
    <source>
        <dbReference type="Proteomes" id="UP000521676"/>
    </source>
</evidence>
<protein>
    <submittedName>
        <fullName evidence="5">Class I SAM-dependent methyltransferase</fullName>
    </submittedName>
</protein>
<dbReference type="Pfam" id="PF08241">
    <property type="entry name" value="Methyltransf_11"/>
    <property type="match status" value="1"/>
</dbReference>
<dbReference type="RefSeq" id="WP_341471011.1">
    <property type="nucleotide sequence ID" value="NZ_CP128400.1"/>
</dbReference>
<dbReference type="Gene3D" id="3.40.50.150">
    <property type="entry name" value="Vaccinia Virus protein VP39"/>
    <property type="match status" value="1"/>
</dbReference>
<dbReference type="GO" id="GO:0032259">
    <property type="term" value="P:methylation"/>
    <property type="evidence" value="ECO:0007669"/>
    <property type="project" value="UniProtKB-KW"/>
</dbReference>
<proteinExistence type="predicted"/>
<dbReference type="InterPro" id="IPR013216">
    <property type="entry name" value="Methyltransf_11"/>
</dbReference>
<evidence type="ECO:0000256" key="3">
    <source>
        <dbReference type="ARBA" id="ARBA00022691"/>
    </source>
</evidence>
<evidence type="ECO:0000313" key="5">
    <source>
        <dbReference type="EMBL" id="NWJ47209.1"/>
    </source>
</evidence>
<dbReference type="PANTHER" id="PTHR43464">
    <property type="entry name" value="METHYLTRANSFERASE"/>
    <property type="match status" value="1"/>
</dbReference>
<reference evidence="5 7" key="1">
    <citation type="submission" date="2020-06" db="EMBL/GenBank/DDBJ databases">
        <title>Anoxygenic phototrophic Chloroflexota member uses a Type I reaction center.</title>
        <authorList>
            <person name="Tsuji J.M."/>
            <person name="Shaw N.A."/>
            <person name="Nagashima S."/>
            <person name="Venkiteswaran J."/>
            <person name="Schiff S.L."/>
            <person name="Hanada S."/>
            <person name="Tank M."/>
            <person name="Neufeld J.D."/>
        </authorList>
    </citation>
    <scope>NUCLEOTIDE SEQUENCE [LARGE SCALE GENOMIC DNA]</scope>
    <source>
        <strain evidence="5">L227-S17</strain>
    </source>
</reference>
<evidence type="ECO:0000256" key="2">
    <source>
        <dbReference type="ARBA" id="ARBA00022679"/>
    </source>
</evidence>
<feature type="domain" description="Methyltransferase type 11" evidence="4">
    <location>
        <begin position="40"/>
        <end position="137"/>
    </location>
</feature>
<dbReference type="Proteomes" id="UP001431572">
    <property type="component" value="Chromosome 2"/>
</dbReference>
<keyword evidence="3" id="KW-0949">S-adenosyl-L-methionine</keyword>
<evidence type="ECO:0000313" key="8">
    <source>
        <dbReference type="Proteomes" id="UP001431572"/>
    </source>
</evidence>
<reference evidence="6" key="2">
    <citation type="journal article" date="2024" name="Nature">
        <title>Anoxygenic phototroph of the Chloroflexota uses a type I reaction centre.</title>
        <authorList>
            <person name="Tsuji J.M."/>
            <person name="Shaw N.A."/>
            <person name="Nagashima S."/>
            <person name="Venkiteswaran J.J."/>
            <person name="Schiff S.L."/>
            <person name="Watanabe T."/>
            <person name="Fukui M."/>
            <person name="Hanada S."/>
            <person name="Tank M."/>
            <person name="Neufeld J.D."/>
        </authorList>
    </citation>
    <scope>NUCLEOTIDE SEQUENCE</scope>
    <source>
        <strain evidence="6">L227-S17</strain>
    </source>
</reference>
<name>A0A8T7M576_9CHLR</name>
<evidence type="ECO:0000259" key="4">
    <source>
        <dbReference type="Pfam" id="PF08241"/>
    </source>
</evidence>
<keyword evidence="1 5" id="KW-0489">Methyltransferase</keyword>
<dbReference type="EMBL" id="JACATZ010000003">
    <property type="protein sequence ID" value="NWJ47209.1"/>
    <property type="molecule type" value="Genomic_DNA"/>
</dbReference>
<dbReference type="EMBL" id="CP128400">
    <property type="protein sequence ID" value="WJW69120.1"/>
    <property type="molecule type" value="Genomic_DNA"/>
</dbReference>
<dbReference type="InterPro" id="IPR029063">
    <property type="entry name" value="SAM-dependent_MTases_sf"/>
</dbReference>
<gene>
    <name evidence="5" type="ORF">HXX08_15210</name>
    <name evidence="6" type="ORF">OZ401_002713</name>
</gene>
<dbReference type="SUPFAM" id="SSF53335">
    <property type="entry name" value="S-adenosyl-L-methionine-dependent methyltransferases"/>
    <property type="match status" value="1"/>
</dbReference>
<dbReference type="CDD" id="cd02440">
    <property type="entry name" value="AdoMet_MTases"/>
    <property type="match status" value="1"/>
</dbReference>
<keyword evidence="8" id="KW-1185">Reference proteome</keyword>
<evidence type="ECO:0000313" key="6">
    <source>
        <dbReference type="EMBL" id="WJW69120.1"/>
    </source>
</evidence>
<dbReference type="GO" id="GO:0008757">
    <property type="term" value="F:S-adenosylmethionine-dependent methyltransferase activity"/>
    <property type="evidence" value="ECO:0007669"/>
    <property type="project" value="InterPro"/>
</dbReference>
<dbReference type="AlphaFoldDB" id="A0A8T7M576"/>
<accession>A0A8T7M576</accession>
<keyword evidence="2" id="KW-0808">Transferase</keyword>